<evidence type="ECO:0000259" key="1">
    <source>
        <dbReference type="Pfam" id="PF05913"/>
    </source>
</evidence>
<dbReference type="Proteomes" id="UP000252797">
    <property type="component" value="Unassembled WGS sequence"/>
</dbReference>
<sequence>MKRSLGVSLYPDHSDLDEDKEYLKLAQKYGFTRIFMSMLEVTEDPEIIKEKFRQLITFAKSLGFETILDVAPNIFEQLDISYDDLGFFHETGADGIRLDLGFDGKKEALLTYNPYQLAIELNMSNDVAYLENILSHQANQPFLYGCHNFYPQEGTGLPYAFFQSCSERFKKHGIRTAAFISSQVGTIGPWDINDGLPTLEMHRHVAVETAAKHLFATNLIDDVIIGNAYASEEELQALGNLDRYQTTFTVEFVSGLNEVERAIMLNEQHVRRGDITEQVIRSTEVRKKYSGQSNPAHDTTFEFQRGDVVIGNDSFGKYKNELQIVLEPHSDSRKNKVGSIIPEEKILLDFIYPWSKFKFIEKQAR</sequence>
<dbReference type="Pfam" id="PF05913">
    <property type="entry name" value="MupG_C"/>
    <property type="match status" value="1"/>
</dbReference>
<dbReference type="GeneID" id="56743311"/>
<dbReference type="InterPro" id="IPR043797">
    <property type="entry name" value="MupG_N"/>
</dbReference>
<reference evidence="4 6" key="2">
    <citation type="submission" date="2018-06" db="EMBL/GenBank/DDBJ databases">
        <authorList>
            <consortium name="Pathogen Informatics"/>
            <person name="Doyle S."/>
        </authorList>
    </citation>
    <scope>NUCLEOTIDE SEQUENCE [LARGE SCALE GENOMIC DNA]</scope>
    <source>
        <strain evidence="4 6">NCTC8129</strain>
    </source>
</reference>
<dbReference type="Gene3D" id="2.40.100.10">
    <property type="entry name" value="Cyclophilin-like"/>
    <property type="match status" value="1"/>
</dbReference>
<feature type="domain" description="6-phospho-N-acetylmuramidase N-terminal" evidence="2">
    <location>
        <begin position="5"/>
        <end position="239"/>
    </location>
</feature>
<dbReference type="SUPFAM" id="SSF51445">
    <property type="entry name" value="(Trans)glycosidases"/>
    <property type="match status" value="1"/>
</dbReference>
<organism evidence="3 5">
    <name type="scientific">Enterococcus durans</name>
    <dbReference type="NCBI Taxonomy" id="53345"/>
    <lineage>
        <taxon>Bacteria</taxon>
        <taxon>Bacillati</taxon>
        <taxon>Bacillota</taxon>
        <taxon>Bacilli</taxon>
        <taxon>Lactobacillales</taxon>
        <taxon>Enterococcaceae</taxon>
        <taxon>Enterococcus</taxon>
    </lineage>
</organism>
<dbReference type="PANTHER" id="PTHR38435:SF1">
    <property type="entry name" value="DUF871 DOMAIN-CONTAINING PROTEIN"/>
    <property type="match status" value="1"/>
</dbReference>
<dbReference type="EMBL" id="UGIF01000002">
    <property type="protein sequence ID" value="STP29492.1"/>
    <property type="molecule type" value="Genomic_DNA"/>
</dbReference>
<proteinExistence type="predicted"/>
<dbReference type="RefSeq" id="WP_081133984.1">
    <property type="nucleotide sequence ID" value="NZ_CP022930.1"/>
</dbReference>
<evidence type="ECO:0000313" key="3">
    <source>
        <dbReference type="EMBL" id="RCA11749.1"/>
    </source>
</evidence>
<evidence type="ECO:0000313" key="5">
    <source>
        <dbReference type="Proteomes" id="UP000252797"/>
    </source>
</evidence>
<name>A0A367CGL2_9ENTE</name>
<dbReference type="SUPFAM" id="SSF50891">
    <property type="entry name" value="Cyclophilin-like"/>
    <property type="match status" value="1"/>
</dbReference>
<dbReference type="PANTHER" id="PTHR38435">
    <property type="match status" value="1"/>
</dbReference>
<dbReference type="AlphaFoldDB" id="A0A367CGL2"/>
<evidence type="ECO:0000313" key="6">
    <source>
        <dbReference type="Proteomes" id="UP000254070"/>
    </source>
</evidence>
<feature type="domain" description="6-phospho-N-acetylmuramidase C-terminal" evidence="1">
    <location>
        <begin position="247"/>
        <end position="359"/>
    </location>
</feature>
<dbReference type="InterPro" id="IPR008589">
    <property type="entry name" value="MupG"/>
</dbReference>
<dbReference type="InterPro" id="IPR013785">
    <property type="entry name" value="Aldolase_TIM"/>
</dbReference>
<dbReference type="InterPro" id="IPR043894">
    <property type="entry name" value="MupG_C"/>
</dbReference>
<accession>A0A367CGL2</accession>
<evidence type="ECO:0000259" key="2">
    <source>
        <dbReference type="Pfam" id="PF19200"/>
    </source>
</evidence>
<dbReference type="InterPro" id="IPR029000">
    <property type="entry name" value="Cyclophilin-like_dom_sf"/>
</dbReference>
<dbReference type="Gene3D" id="3.20.20.70">
    <property type="entry name" value="Aldolase class I"/>
    <property type="match status" value="1"/>
</dbReference>
<dbReference type="Pfam" id="PF19200">
    <property type="entry name" value="MupG_N"/>
    <property type="match status" value="1"/>
</dbReference>
<dbReference type="EMBL" id="LEPB01000002">
    <property type="protein sequence ID" value="RCA11749.1"/>
    <property type="molecule type" value="Genomic_DNA"/>
</dbReference>
<dbReference type="InterPro" id="IPR017853">
    <property type="entry name" value="GH"/>
</dbReference>
<dbReference type="STRING" id="53345.LIU_04515"/>
<gene>
    <name evidence="3" type="ORF">EA71_00663</name>
    <name evidence="4" type="ORF">NCTC8129_01690</name>
</gene>
<reference evidence="3 5" key="1">
    <citation type="submission" date="2015-06" db="EMBL/GenBank/DDBJ databases">
        <title>The Genome Sequence of Enterococcus durans 4EA1.</title>
        <authorList>
            <consortium name="The Broad Institute Genomics Platform"/>
            <consortium name="The Broad Institute Genome Sequencing Center for Infectious Disease"/>
            <person name="Earl A.M."/>
            <person name="Van Tyne D."/>
            <person name="Lebreton F."/>
            <person name="Saavedra J.T."/>
            <person name="Gilmore M.S."/>
            <person name="Manson Mcguire A."/>
            <person name="Clock S."/>
            <person name="Crupain M."/>
            <person name="Rangan U."/>
            <person name="Young S."/>
            <person name="Abouelleil A."/>
            <person name="Cao P."/>
            <person name="Chapman S.B."/>
            <person name="Griggs A."/>
            <person name="Priest M."/>
            <person name="Shea T."/>
            <person name="Wortman J."/>
            <person name="Nusbaum C."/>
            <person name="Birren B."/>
        </authorList>
    </citation>
    <scope>NUCLEOTIDE SEQUENCE [LARGE SCALE GENOMIC DNA]</scope>
    <source>
        <strain evidence="3 5">4EA1</strain>
    </source>
</reference>
<dbReference type="Proteomes" id="UP000254070">
    <property type="component" value="Unassembled WGS sequence"/>
</dbReference>
<protein>
    <submittedName>
        <fullName evidence="4">Outer surface protein</fullName>
    </submittedName>
</protein>
<evidence type="ECO:0000313" key="4">
    <source>
        <dbReference type="EMBL" id="STP29492.1"/>
    </source>
</evidence>